<name>A0A175VYW2_9PEZI</name>
<dbReference type="AlphaFoldDB" id="A0A175VYW2"/>
<evidence type="ECO:0000313" key="2">
    <source>
        <dbReference type="Proteomes" id="UP000078237"/>
    </source>
</evidence>
<dbReference type="Pfam" id="PF12658">
    <property type="entry name" value="Ten1"/>
    <property type="match status" value="1"/>
</dbReference>
<accession>A0A175VYW2</accession>
<dbReference type="InterPro" id="IPR012340">
    <property type="entry name" value="NA-bd_OB-fold"/>
</dbReference>
<sequence length="141" mass="15223">MSSVPPPSQLCLLSALPQRRVGDKVRFLGCVKSYSPASGVLNLEHRLLEDTSSVVALVDVNLVLESLGAGQTRNGEWVNVIGYITDINHLADCKGSTAGHPKICVQALLIWSAGPVDTQRYTASLRALHPEKHFASRQNPP</sequence>
<comment type="caution">
    <text evidence="1">The sequence shown here is derived from an EMBL/GenBank/DDBJ whole genome shotgun (WGS) entry which is preliminary data.</text>
</comment>
<proteinExistence type="predicted"/>
<dbReference type="Proteomes" id="UP000078237">
    <property type="component" value="Unassembled WGS sequence"/>
</dbReference>
<reference evidence="1 2" key="1">
    <citation type="journal article" date="2016" name="Genome Announc.">
        <title>Genome Sequence of Madurella mycetomatis mm55, Isolated from a Human Mycetoma Case in Sudan.</title>
        <authorList>
            <person name="Smit S."/>
            <person name="Derks M.F."/>
            <person name="Bervoets S."/>
            <person name="Fahal A."/>
            <person name="van Leeuwen W."/>
            <person name="van Belkum A."/>
            <person name="van de Sande W.W."/>
        </authorList>
    </citation>
    <scope>NUCLEOTIDE SEQUENCE [LARGE SCALE GENOMIC DNA]</scope>
    <source>
        <strain evidence="2">mm55</strain>
    </source>
</reference>
<dbReference type="OrthoDB" id="5275361at2759"/>
<dbReference type="GO" id="GO:1990879">
    <property type="term" value="C:CST complex"/>
    <property type="evidence" value="ECO:0007669"/>
    <property type="project" value="InterPro"/>
</dbReference>
<dbReference type="Gene3D" id="2.40.50.140">
    <property type="entry name" value="Nucleic acid-binding proteins"/>
    <property type="match status" value="1"/>
</dbReference>
<evidence type="ECO:0000313" key="1">
    <source>
        <dbReference type="EMBL" id="KXX76512.1"/>
    </source>
</evidence>
<protein>
    <submittedName>
        <fullName evidence="1">Protein ten1</fullName>
    </submittedName>
</protein>
<dbReference type="GO" id="GO:0043047">
    <property type="term" value="F:single-stranded telomeric DNA binding"/>
    <property type="evidence" value="ECO:0007669"/>
    <property type="project" value="InterPro"/>
</dbReference>
<dbReference type="VEuPathDB" id="FungiDB:MMYC01_206892"/>
<organism evidence="1 2">
    <name type="scientific">Madurella mycetomatis</name>
    <dbReference type="NCBI Taxonomy" id="100816"/>
    <lineage>
        <taxon>Eukaryota</taxon>
        <taxon>Fungi</taxon>
        <taxon>Dikarya</taxon>
        <taxon>Ascomycota</taxon>
        <taxon>Pezizomycotina</taxon>
        <taxon>Sordariomycetes</taxon>
        <taxon>Sordariomycetidae</taxon>
        <taxon>Sordariales</taxon>
        <taxon>Sordariales incertae sedis</taxon>
        <taxon>Madurella</taxon>
    </lineage>
</organism>
<dbReference type="InterPro" id="IPR024222">
    <property type="entry name" value="Ten1_fungal"/>
</dbReference>
<dbReference type="GO" id="GO:0016233">
    <property type="term" value="P:telomere capping"/>
    <property type="evidence" value="ECO:0007669"/>
    <property type="project" value="InterPro"/>
</dbReference>
<keyword evidence="2" id="KW-1185">Reference proteome</keyword>
<dbReference type="EMBL" id="LCTW02000206">
    <property type="protein sequence ID" value="KXX76512.1"/>
    <property type="molecule type" value="Genomic_DNA"/>
</dbReference>
<gene>
    <name evidence="1" type="ORF">MMYC01_206892</name>
</gene>